<protein>
    <submittedName>
        <fullName evidence="9">Peptide/nickel transport system permease protein</fullName>
    </submittedName>
</protein>
<gene>
    <name evidence="9" type="ORF">FB558_3668</name>
</gene>
<dbReference type="Pfam" id="PF00528">
    <property type="entry name" value="BPD_transp_1"/>
    <property type="match status" value="1"/>
</dbReference>
<dbReference type="AlphaFoldDB" id="A0A543DP56"/>
<dbReference type="Gene3D" id="1.10.3720.10">
    <property type="entry name" value="MetI-like"/>
    <property type="match status" value="1"/>
</dbReference>
<evidence type="ECO:0000313" key="10">
    <source>
        <dbReference type="Proteomes" id="UP000315677"/>
    </source>
</evidence>
<organism evidence="9 10">
    <name type="scientific">Pseudonocardia kunmingensis</name>
    <dbReference type="NCBI Taxonomy" id="630975"/>
    <lineage>
        <taxon>Bacteria</taxon>
        <taxon>Bacillati</taxon>
        <taxon>Actinomycetota</taxon>
        <taxon>Actinomycetes</taxon>
        <taxon>Pseudonocardiales</taxon>
        <taxon>Pseudonocardiaceae</taxon>
        <taxon>Pseudonocardia</taxon>
    </lineage>
</organism>
<feature type="transmembrane region" description="Helical" evidence="7">
    <location>
        <begin position="262"/>
        <end position="284"/>
    </location>
</feature>
<evidence type="ECO:0000256" key="5">
    <source>
        <dbReference type="ARBA" id="ARBA00022989"/>
    </source>
</evidence>
<dbReference type="PANTHER" id="PTHR43386:SF1">
    <property type="entry name" value="D,D-DIPEPTIDE TRANSPORT SYSTEM PERMEASE PROTEIN DDPC-RELATED"/>
    <property type="match status" value="1"/>
</dbReference>
<dbReference type="GO" id="GO:0055085">
    <property type="term" value="P:transmembrane transport"/>
    <property type="evidence" value="ECO:0007669"/>
    <property type="project" value="InterPro"/>
</dbReference>
<evidence type="ECO:0000256" key="7">
    <source>
        <dbReference type="RuleBase" id="RU363032"/>
    </source>
</evidence>
<evidence type="ECO:0000256" key="2">
    <source>
        <dbReference type="ARBA" id="ARBA00022448"/>
    </source>
</evidence>
<feature type="transmembrane region" description="Helical" evidence="7">
    <location>
        <begin position="101"/>
        <end position="124"/>
    </location>
</feature>
<keyword evidence="6 7" id="KW-0472">Membrane</keyword>
<feature type="transmembrane region" description="Helical" evidence="7">
    <location>
        <begin position="136"/>
        <end position="156"/>
    </location>
</feature>
<keyword evidence="2 7" id="KW-0813">Transport</keyword>
<evidence type="ECO:0000256" key="6">
    <source>
        <dbReference type="ARBA" id="ARBA00023136"/>
    </source>
</evidence>
<dbReference type="Proteomes" id="UP000315677">
    <property type="component" value="Unassembled WGS sequence"/>
</dbReference>
<evidence type="ECO:0000256" key="4">
    <source>
        <dbReference type="ARBA" id="ARBA00022692"/>
    </source>
</evidence>
<comment type="caution">
    <text evidence="9">The sequence shown here is derived from an EMBL/GenBank/DDBJ whole genome shotgun (WGS) entry which is preliminary data.</text>
</comment>
<keyword evidence="10" id="KW-1185">Reference proteome</keyword>
<dbReference type="PANTHER" id="PTHR43386">
    <property type="entry name" value="OLIGOPEPTIDE TRANSPORT SYSTEM PERMEASE PROTEIN APPC"/>
    <property type="match status" value="1"/>
</dbReference>
<dbReference type="GO" id="GO:0005886">
    <property type="term" value="C:plasma membrane"/>
    <property type="evidence" value="ECO:0007669"/>
    <property type="project" value="UniProtKB-SubCell"/>
</dbReference>
<dbReference type="OrthoDB" id="6637947at2"/>
<dbReference type="InterPro" id="IPR000515">
    <property type="entry name" value="MetI-like"/>
</dbReference>
<evidence type="ECO:0000256" key="1">
    <source>
        <dbReference type="ARBA" id="ARBA00004651"/>
    </source>
</evidence>
<dbReference type="InterPro" id="IPR050366">
    <property type="entry name" value="BP-dependent_transpt_permease"/>
</dbReference>
<evidence type="ECO:0000256" key="3">
    <source>
        <dbReference type="ARBA" id="ARBA00022475"/>
    </source>
</evidence>
<evidence type="ECO:0000313" key="9">
    <source>
        <dbReference type="EMBL" id="TQM11122.1"/>
    </source>
</evidence>
<dbReference type="PROSITE" id="PS50928">
    <property type="entry name" value="ABC_TM1"/>
    <property type="match status" value="1"/>
</dbReference>
<sequence>MPSSTPVSATAELPVGVAKAVAASRRPLLARVLTSPGGAIGAVLVAAVVLTAVFAPVLAPTDPFAIAGPSLAAPSAAHPMGTDALGRDTFSGVVHGARTSMLVAGAVGVLVLLIGGTVGVLAGYRGGRLDDVLMRMTEFVQVLPVFFLAIVVIALFGPGLDRLILVLGLSSWELLARVVRAEVLALREREFVEAARATGASAMRIVVREILPNALPAALVYLGLLLAQVMLIEASLGFLGLGDPNAISWGYLASEAQQFLRVAWWLSFFPGLAIVAAVLGLNLLSDALTDVLGGRR</sequence>
<keyword evidence="3" id="KW-1003">Cell membrane</keyword>
<dbReference type="SUPFAM" id="SSF161098">
    <property type="entry name" value="MetI-like"/>
    <property type="match status" value="1"/>
</dbReference>
<keyword evidence="5 7" id="KW-1133">Transmembrane helix</keyword>
<comment type="similarity">
    <text evidence="7">Belongs to the binding-protein-dependent transport system permease family.</text>
</comment>
<dbReference type="InterPro" id="IPR035906">
    <property type="entry name" value="MetI-like_sf"/>
</dbReference>
<dbReference type="CDD" id="cd06261">
    <property type="entry name" value="TM_PBP2"/>
    <property type="match status" value="1"/>
</dbReference>
<proteinExistence type="inferred from homology"/>
<reference evidence="9 10" key="1">
    <citation type="submission" date="2019-06" db="EMBL/GenBank/DDBJ databases">
        <title>Sequencing the genomes of 1000 actinobacteria strains.</title>
        <authorList>
            <person name="Klenk H.-P."/>
        </authorList>
    </citation>
    <scope>NUCLEOTIDE SEQUENCE [LARGE SCALE GENOMIC DNA]</scope>
    <source>
        <strain evidence="9 10">DSM 45301</strain>
    </source>
</reference>
<dbReference type="EMBL" id="VFPA01000002">
    <property type="protein sequence ID" value="TQM11122.1"/>
    <property type="molecule type" value="Genomic_DNA"/>
</dbReference>
<feature type="transmembrane region" description="Helical" evidence="7">
    <location>
        <begin position="28"/>
        <end position="55"/>
    </location>
</feature>
<name>A0A543DP56_9PSEU</name>
<keyword evidence="4 7" id="KW-0812">Transmembrane</keyword>
<comment type="subcellular location">
    <subcellularLocation>
        <location evidence="1 7">Cell membrane</location>
        <topology evidence="1 7">Multi-pass membrane protein</topology>
    </subcellularLocation>
</comment>
<feature type="transmembrane region" description="Helical" evidence="7">
    <location>
        <begin position="218"/>
        <end position="242"/>
    </location>
</feature>
<accession>A0A543DP56</accession>
<feature type="domain" description="ABC transmembrane type-1" evidence="8">
    <location>
        <begin position="97"/>
        <end position="285"/>
    </location>
</feature>
<evidence type="ECO:0000259" key="8">
    <source>
        <dbReference type="PROSITE" id="PS50928"/>
    </source>
</evidence>